<evidence type="ECO:0000259" key="4">
    <source>
        <dbReference type="PROSITE" id="PS50280"/>
    </source>
</evidence>
<name>A0A0R3PJM4_ANGCS</name>
<evidence type="ECO:0000313" key="5">
    <source>
        <dbReference type="EMBL" id="VDM56267.1"/>
    </source>
</evidence>
<keyword evidence="1" id="KW-0489">Methyltransferase</keyword>
<dbReference type="Proteomes" id="UP000267027">
    <property type="component" value="Unassembled WGS sequence"/>
</dbReference>
<dbReference type="InterPro" id="IPR001214">
    <property type="entry name" value="SET_dom"/>
</dbReference>
<evidence type="ECO:0000313" key="7">
    <source>
        <dbReference type="WBParaSite" id="ACOC_0000468101-mRNA-1"/>
    </source>
</evidence>
<dbReference type="InterPro" id="IPR046341">
    <property type="entry name" value="SET_dom_sf"/>
</dbReference>
<dbReference type="PROSITE" id="PS50280">
    <property type="entry name" value="SET"/>
    <property type="match status" value="1"/>
</dbReference>
<dbReference type="GO" id="GO:0005737">
    <property type="term" value="C:cytoplasm"/>
    <property type="evidence" value="ECO:0007669"/>
    <property type="project" value="TreeGrafter"/>
</dbReference>
<accession>A0A0R3PJM4</accession>
<dbReference type="OrthoDB" id="1028014at2759"/>
<keyword evidence="6" id="KW-1185">Reference proteome</keyword>
<proteinExistence type="predicted"/>
<dbReference type="STRING" id="334426.A0A0R3PJM4"/>
<dbReference type="SUPFAM" id="SSF82199">
    <property type="entry name" value="SET domain"/>
    <property type="match status" value="1"/>
</dbReference>
<dbReference type="WBParaSite" id="ACOC_0000468101-mRNA-1">
    <property type="protein sequence ID" value="ACOC_0000468101-mRNA-1"/>
    <property type="gene ID" value="ACOC_0000468101"/>
</dbReference>
<organism evidence="7">
    <name type="scientific">Angiostrongylus costaricensis</name>
    <name type="common">Nematode worm</name>
    <dbReference type="NCBI Taxonomy" id="334426"/>
    <lineage>
        <taxon>Eukaryota</taxon>
        <taxon>Metazoa</taxon>
        <taxon>Ecdysozoa</taxon>
        <taxon>Nematoda</taxon>
        <taxon>Chromadorea</taxon>
        <taxon>Rhabditida</taxon>
        <taxon>Rhabditina</taxon>
        <taxon>Rhabditomorpha</taxon>
        <taxon>Strongyloidea</taxon>
        <taxon>Metastrongylidae</taxon>
        <taxon>Angiostrongylus</taxon>
    </lineage>
</organism>
<dbReference type="SMART" id="SM00317">
    <property type="entry name" value="SET"/>
    <property type="match status" value="1"/>
</dbReference>
<dbReference type="GO" id="GO:0005634">
    <property type="term" value="C:nucleus"/>
    <property type="evidence" value="ECO:0007669"/>
    <property type="project" value="TreeGrafter"/>
</dbReference>
<dbReference type="EMBL" id="UYYA01003825">
    <property type="protein sequence ID" value="VDM56267.1"/>
    <property type="molecule type" value="Genomic_DNA"/>
</dbReference>
<feature type="domain" description="SET" evidence="4">
    <location>
        <begin position="20"/>
        <end position="139"/>
    </location>
</feature>
<gene>
    <name evidence="5" type="ORF">ACOC_LOCUS4682</name>
</gene>
<evidence type="ECO:0000256" key="1">
    <source>
        <dbReference type="ARBA" id="ARBA00022603"/>
    </source>
</evidence>
<dbReference type="InterPro" id="IPR052097">
    <property type="entry name" value="SET-MYND_domain_protein"/>
</dbReference>
<protein>
    <submittedName>
        <fullName evidence="7">SET domain-containing protein</fullName>
    </submittedName>
</protein>
<dbReference type="PANTHER" id="PTHR46165">
    <property type="entry name" value="SET AND MYND DOMAIN-CONTAINING PROTEIN 4"/>
    <property type="match status" value="1"/>
</dbReference>
<dbReference type="GO" id="GO:0042826">
    <property type="term" value="F:histone deacetylase binding"/>
    <property type="evidence" value="ECO:0007669"/>
    <property type="project" value="TreeGrafter"/>
</dbReference>
<dbReference type="GO" id="GO:0008168">
    <property type="term" value="F:methyltransferase activity"/>
    <property type="evidence" value="ECO:0007669"/>
    <property type="project" value="UniProtKB-KW"/>
</dbReference>
<sequence>MESDFFPPFSRNETFPQLCDGVNVGYEPRRGKYVRATRDIPCGEVVCLDVGKVISLDPGLCSYCLSKLPPNRIRPAFVSFKALTIFSIATLSNRVGLFPTASWFNHSCRANVKSFFHGNKLIFISMGIRKGEEVCDNYGVSFFKHTKKERKDFLAGRGFTCACSVCVANDSIDDMLEPIMERPDVCVLNLKLF</sequence>
<keyword evidence="2" id="KW-0808">Transferase</keyword>
<dbReference type="GO" id="GO:0032259">
    <property type="term" value="P:methylation"/>
    <property type="evidence" value="ECO:0007669"/>
    <property type="project" value="UniProtKB-KW"/>
</dbReference>
<reference evidence="5 6" key="2">
    <citation type="submission" date="2018-11" db="EMBL/GenBank/DDBJ databases">
        <authorList>
            <consortium name="Pathogen Informatics"/>
        </authorList>
    </citation>
    <scope>NUCLEOTIDE SEQUENCE [LARGE SCALE GENOMIC DNA]</scope>
    <source>
        <strain evidence="5 6">Costa Rica</strain>
    </source>
</reference>
<evidence type="ECO:0000256" key="3">
    <source>
        <dbReference type="ARBA" id="ARBA00022691"/>
    </source>
</evidence>
<dbReference type="Pfam" id="PF00856">
    <property type="entry name" value="SET"/>
    <property type="match status" value="1"/>
</dbReference>
<reference evidence="7" key="1">
    <citation type="submission" date="2017-02" db="UniProtKB">
        <authorList>
            <consortium name="WormBaseParasite"/>
        </authorList>
    </citation>
    <scope>IDENTIFICATION</scope>
</reference>
<dbReference type="AlphaFoldDB" id="A0A0R3PJM4"/>
<evidence type="ECO:0000313" key="6">
    <source>
        <dbReference type="Proteomes" id="UP000267027"/>
    </source>
</evidence>
<evidence type="ECO:0000256" key="2">
    <source>
        <dbReference type="ARBA" id="ARBA00022679"/>
    </source>
</evidence>
<dbReference type="Gene3D" id="2.170.270.10">
    <property type="entry name" value="SET domain"/>
    <property type="match status" value="1"/>
</dbReference>
<keyword evidence="3" id="KW-0949">S-adenosyl-L-methionine</keyword>
<dbReference type="PANTHER" id="PTHR46165:SF6">
    <property type="entry name" value="SET AND MYND DOMAIN-CONTAINING PROTEIN 4-LIKE PROTEIN"/>
    <property type="match status" value="1"/>
</dbReference>